<dbReference type="AlphaFoldDB" id="A0AAV2LIW6"/>
<dbReference type="GO" id="GO:0032732">
    <property type="term" value="P:positive regulation of interleukin-1 production"/>
    <property type="evidence" value="ECO:0007669"/>
    <property type="project" value="InterPro"/>
</dbReference>
<dbReference type="InterPro" id="IPR006964">
    <property type="entry name" value="NUDE_dom"/>
</dbReference>
<evidence type="ECO:0000256" key="9">
    <source>
        <dbReference type="ARBA" id="ARBA00023136"/>
    </source>
</evidence>
<feature type="domain" description="NUDE" evidence="16">
    <location>
        <begin position="511"/>
        <end position="663"/>
    </location>
</feature>
<dbReference type="Proteomes" id="UP001497482">
    <property type="component" value="Chromosome 3"/>
</dbReference>
<evidence type="ECO:0000256" key="5">
    <source>
        <dbReference type="ARBA" id="ARBA00022692"/>
    </source>
</evidence>
<evidence type="ECO:0000256" key="7">
    <source>
        <dbReference type="ARBA" id="ARBA00022989"/>
    </source>
</evidence>
<dbReference type="PANTHER" id="PTHR15759:SF5">
    <property type="entry name" value="PANNEXIN-1"/>
    <property type="match status" value="1"/>
</dbReference>
<feature type="region of interest" description="Disordered" evidence="15">
    <location>
        <begin position="560"/>
        <end position="615"/>
    </location>
</feature>
<dbReference type="Gene3D" id="6.10.250.1080">
    <property type="match status" value="1"/>
</dbReference>
<comment type="caution">
    <text evidence="14">Lacks conserved residue(s) required for the propagation of feature annotation.</text>
</comment>
<dbReference type="GO" id="GO:0022829">
    <property type="term" value="F:wide pore channel activity"/>
    <property type="evidence" value="ECO:0007669"/>
    <property type="project" value="TreeGrafter"/>
</dbReference>
<gene>
    <name evidence="14" type="primary">PANX</name>
    <name evidence="17" type="ORF">KC01_LOCUS29848</name>
</gene>
<feature type="glycosylation site" description="N-linked (GlcNAc...) asparagine" evidence="13">
    <location>
        <position position="74"/>
    </location>
</feature>
<keyword evidence="6" id="KW-0256">Endoplasmic reticulum</keyword>
<dbReference type="Pfam" id="PF00876">
    <property type="entry name" value="Innexin"/>
    <property type="match status" value="1"/>
</dbReference>
<evidence type="ECO:0000259" key="16">
    <source>
        <dbReference type="Pfam" id="PF04880"/>
    </source>
</evidence>
<name>A0AAV2LIW6_KNICA</name>
<keyword evidence="9 14" id="KW-0472">Membrane</keyword>
<evidence type="ECO:0000256" key="12">
    <source>
        <dbReference type="PIRSR" id="PIRSR600990-51"/>
    </source>
</evidence>
<dbReference type="EMBL" id="OZ035825">
    <property type="protein sequence ID" value="CAL1601996.1"/>
    <property type="molecule type" value="Genomic_DNA"/>
</dbReference>
<keyword evidence="4" id="KW-1003">Cell membrane</keyword>
<comment type="function">
    <text evidence="14">Structural component of the gap junctions and the hemichannels.</text>
</comment>
<accession>A0AAV2LIW6</accession>
<keyword evidence="5 14" id="KW-0812">Transmembrane</keyword>
<evidence type="ECO:0000256" key="2">
    <source>
        <dbReference type="ARBA" id="ARBA00004651"/>
    </source>
</evidence>
<keyword evidence="11 14" id="KW-0407">Ion channel</keyword>
<dbReference type="InterPro" id="IPR039099">
    <property type="entry name" value="Pannexin"/>
</dbReference>
<evidence type="ECO:0000256" key="6">
    <source>
        <dbReference type="ARBA" id="ARBA00022824"/>
    </source>
</evidence>
<comment type="similarity">
    <text evidence="14">Belongs to the pannexin family.</text>
</comment>
<dbReference type="InterPro" id="IPR000990">
    <property type="entry name" value="Innexin"/>
</dbReference>
<feature type="transmembrane region" description="Helical" evidence="14">
    <location>
        <begin position="199"/>
        <end position="224"/>
    </location>
</feature>
<dbReference type="GO" id="GO:0005789">
    <property type="term" value="C:endoplasmic reticulum membrane"/>
    <property type="evidence" value="ECO:0007669"/>
    <property type="project" value="UniProtKB-SubCell"/>
</dbReference>
<dbReference type="PANTHER" id="PTHR15759">
    <property type="entry name" value="PANNEXIN"/>
    <property type="match status" value="1"/>
</dbReference>
<evidence type="ECO:0000256" key="14">
    <source>
        <dbReference type="RuleBase" id="RU010713"/>
    </source>
</evidence>
<evidence type="ECO:0000256" key="10">
    <source>
        <dbReference type="ARBA" id="ARBA00023180"/>
    </source>
</evidence>
<evidence type="ECO:0000313" key="17">
    <source>
        <dbReference type="EMBL" id="CAL1601996.1"/>
    </source>
</evidence>
<dbReference type="GO" id="GO:0005886">
    <property type="term" value="C:plasma membrane"/>
    <property type="evidence" value="ECO:0007669"/>
    <property type="project" value="UniProtKB-SubCell"/>
</dbReference>
<organism evidence="17 18">
    <name type="scientific">Knipowitschia caucasica</name>
    <name type="common">Caucasian dwarf goby</name>
    <name type="synonym">Pomatoschistus caucasicus</name>
    <dbReference type="NCBI Taxonomy" id="637954"/>
    <lineage>
        <taxon>Eukaryota</taxon>
        <taxon>Metazoa</taxon>
        <taxon>Chordata</taxon>
        <taxon>Craniata</taxon>
        <taxon>Vertebrata</taxon>
        <taxon>Euteleostomi</taxon>
        <taxon>Actinopterygii</taxon>
        <taxon>Neopterygii</taxon>
        <taxon>Teleostei</taxon>
        <taxon>Neoteleostei</taxon>
        <taxon>Acanthomorphata</taxon>
        <taxon>Gobiaria</taxon>
        <taxon>Gobiiformes</taxon>
        <taxon>Gobioidei</taxon>
        <taxon>Gobiidae</taxon>
        <taxon>Gobiinae</taxon>
        <taxon>Knipowitschia</taxon>
    </lineage>
</organism>
<feature type="transmembrane region" description="Helical" evidence="14">
    <location>
        <begin position="105"/>
        <end position="124"/>
    </location>
</feature>
<keyword evidence="10 12" id="KW-0325">Glycoprotein</keyword>
<evidence type="ECO:0000256" key="1">
    <source>
        <dbReference type="ARBA" id="ARBA00004477"/>
    </source>
</evidence>
<dbReference type="GO" id="GO:0034220">
    <property type="term" value="P:monoatomic ion transmembrane transport"/>
    <property type="evidence" value="ECO:0007669"/>
    <property type="project" value="UniProtKB-KW"/>
</dbReference>
<feature type="transmembrane region" description="Helical" evidence="14">
    <location>
        <begin position="264"/>
        <end position="285"/>
    </location>
</feature>
<protein>
    <recommendedName>
        <fullName evidence="14">Pannexin</fullName>
    </recommendedName>
</protein>
<feature type="compositionally biased region" description="Polar residues" evidence="15">
    <location>
        <begin position="567"/>
        <end position="588"/>
    </location>
</feature>
<proteinExistence type="inferred from homology"/>
<feature type="glycosylation site" description="N-linked (GlcNAc...) asparagine" evidence="12">
    <location>
        <position position="244"/>
    </location>
</feature>
<evidence type="ECO:0000256" key="8">
    <source>
        <dbReference type="ARBA" id="ARBA00023065"/>
    </source>
</evidence>
<dbReference type="GO" id="GO:0007267">
    <property type="term" value="P:cell-cell signaling"/>
    <property type="evidence" value="ECO:0007669"/>
    <property type="project" value="TreeGrafter"/>
</dbReference>
<evidence type="ECO:0000256" key="13">
    <source>
        <dbReference type="PIRSR" id="PIRSR600990-52"/>
    </source>
</evidence>
<evidence type="ECO:0000256" key="4">
    <source>
        <dbReference type="ARBA" id="ARBA00022475"/>
    </source>
</evidence>
<keyword evidence="3 14" id="KW-0813">Transport</keyword>
<dbReference type="Pfam" id="PF04880">
    <property type="entry name" value="NUDE_C"/>
    <property type="match status" value="1"/>
</dbReference>
<keyword evidence="7 14" id="KW-1133">Transmembrane helix</keyword>
<dbReference type="GO" id="GO:0005921">
    <property type="term" value="C:gap junction"/>
    <property type="evidence" value="ECO:0007669"/>
    <property type="project" value="UniProtKB-UniRule"/>
</dbReference>
<keyword evidence="8 14" id="KW-0406">Ion transport</keyword>
<evidence type="ECO:0000256" key="11">
    <source>
        <dbReference type="ARBA" id="ARBA00023303"/>
    </source>
</evidence>
<reference evidence="17 18" key="1">
    <citation type="submission" date="2024-04" db="EMBL/GenBank/DDBJ databases">
        <authorList>
            <person name="Waldvogel A.-M."/>
            <person name="Schoenle A."/>
        </authorList>
    </citation>
    <scope>NUCLEOTIDE SEQUENCE [LARGE SCALE GENOMIC DNA]</scope>
</reference>
<comment type="subcellular location">
    <subcellularLocation>
        <location evidence="2 14">Cell membrane</location>
        <topology evidence="2 14">Multi-pass membrane protein</topology>
    </subcellularLocation>
    <subcellularLocation>
        <location evidence="1">Endoplasmic reticulum membrane</location>
        <topology evidence="1">Multi-pass membrane protein</topology>
    </subcellularLocation>
</comment>
<evidence type="ECO:0000256" key="15">
    <source>
        <dbReference type="SAM" id="MobiDB-lite"/>
    </source>
</evidence>
<dbReference type="GO" id="GO:0006812">
    <property type="term" value="P:monoatomic cation transport"/>
    <property type="evidence" value="ECO:0007669"/>
    <property type="project" value="InterPro"/>
</dbReference>
<evidence type="ECO:0000313" key="18">
    <source>
        <dbReference type="Proteomes" id="UP001497482"/>
    </source>
</evidence>
<keyword evidence="18" id="KW-1185">Reference proteome</keyword>
<sequence length="713" mass="80520">MAIAHVATEYVFSDFLLKDPTEGQSNKYKGVRLELAVDKIVTFLSVGLPLFLISLAFAQEVSVGTQISCFAPTNFSWRQAYYVDSFCWAAVQEQSENTPLWLHKFFPYILLLFAVLLYIPALFWRFTAAPHLSSDLTFIMEELDRFYNRSIRLAKNLASLDSKDGNEDSQSALDLAEGCFKYPLVEHYLKTKRLSRSLVVRYLACRGLTLLILLFACVYLGYYILLASLTDEFPCDLRKGVLQNDSSVPVAVQCKLVAVGVFRLLSYINLVVYVLLVPLVVYASVGPARQSSSFLRPYDMLPGFGSLGEVTPVYNDLSMYLLFLQENLSQLKSYKCLQVLELLQDSSEEGFDAMCLLQTLGQVKTDVVDCKKGTCIEMVEPTHKFASMEDELCFWKEQAEKQHQRAEEVQEELQEFQQMSRDYEAELESELKQCEGRNKDLLLDNNRLRMELDNVKEKFENHHSEASRHISTLEENLLETTTMRDHLQKYIRELEQSNDDLERTKRATIMSLEDFEQRMNQVIERNAFLESELDEKENLLESVQRLKDEARDLRQELAVRQVERRPSSSLGKDSDLQGPSTINPSLPTTPAKPISTFDTPPISSIRRGDGLTGTPLTTSTRISALNIVGELLRKVGNLESKLASCRDFVYDTSVSRPALLASSPGFGVGSDVQVSSSPPQYDSVVKHLEFGPAPPRGLSHGTQSPQGGVKILL</sequence>
<evidence type="ECO:0000256" key="3">
    <source>
        <dbReference type="ARBA" id="ARBA00022448"/>
    </source>
</evidence>
<dbReference type="PROSITE" id="PS51013">
    <property type="entry name" value="PANNEXIN"/>
    <property type="match status" value="1"/>
</dbReference>